<proteinExistence type="predicted"/>
<name>A0ACA9K9Y9_9GLOM</name>
<evidence type="ECO:0000313" key="2">
    <source>
        <dbReference type="Proteomes" id="UP000789525"/>
    </source>
</evidence>
<dbReference type="EMBL" id="CAJVPT010001346">
    <property type="protein sequence ID" value="CAG8460967.1"/>
    <property type="molecule type" value="Genomic_DNA"/>
</dbReference>
<accession>A0ACA9K9Y9</accession>
<evidence type="ECO:0000313" key="1">
    <source>
        <dbReference type="EMBL" id="CAG8460967.1"/>
    </source>
</evidence>
<comment type="caution">
    <text evidence="1">The sequence shown here is derived from an EMBL/GenBank/DDBJ whole genome shotgun (WGS) entry which is preliminary data.</text>
</comment>
<organism evidence="1 2">
    <name type="scientific">Acaulospora colombiana</name>
    <dbReference type="NCBI Taxonomy" id="27376"/>
    <lineage>
        <taxon>Eukaryota</taxon>
        <taxon>Fungi</taxon>
        <taxon>Fungi incertae sedis</taxon>
        <taxon>Mucoromycota</taxon>
        <taxon>Glomeromycotina</taxon>
        <taxon>Glomeromycetes</taxon>
        <taxon>Diversisporales</taxon>
        <taxon>Acaulosporaceae</taxon>
        <taxon>Acaulospora</taxon>
    </lineage>
</organism>
<sequence length="486" mass="55205">MLKNSKSIKEKLNIPVLVPKKKPAPKQKPRPRSKPPKKEPSLPTRKSLRIRGFKPDGSEAKRRAEEEAKAEKVAIEKRARKEGDLDLGSVRSEDMSLDDAKHFLGVLRDLSKTRTESEVEGIKNEDIDYSTVVGGEHGLRSVRRVYRTLIMGQRWTSVNVTPERIYCMAVHPATDKILVAAGDKVGSLGFWDVRDKVKSEDDDEDEPRTFMFEAHTKTIISIKYLPVDSNQLFTCSYDGSIRFMDLNKAKFVEALVSRDLLSCIDFHPNSKVMYFSTNDGKFGIKDLREPVETYEEYSLHDKKIGCISISPTKPELLVTSSLDKSIRLWDVRNLKDAETLIQEVPFKYSVTSSYWSPNGDQVVSTSFDDTVRVFDLDERNLKLRLTIPHDNQTGRWVTMLRATWHPNPNVHPHFIIGNMRKSADIISGINGELIWNMRDKQLTTIPAVNAFHPSLNFIASGNASGKMFSWEERDGSDLKAVENQGH</sequence>
<keyword evidence="2" id="KW-1185">Reference proteome</keyword>
<dbReference type="Proteomes" id="UP000789525">
    <property type="component" value="Unassembled WGS sequence"/>
</dbReference>
<gene>
    <name evidence="1" type="ORF">ACOLOM_LOCUS1171</name>
</gene>
<reference evidence="1" key="1">
    <citation type="submission" date="2021-06" db="EMBL/GenBank/DDBJ databases">
        <authorList>
            <person name="Kallberg Y."/>
            <person name="Tangrot J."/>
            <person name="Rosling A."/>
        </authorList>
    </citation>
    <scope>NUCLEOTIDE SEQUENCE</scope>
    <source>
        <strain evidence="1">CL356</strain>
    </source>
</reference>
<protein>
    <submittedName>
        <fullName evidence="1">9472_t:CDS:1</fullName>
    </submittedName>
</protein>